<keyword evidence="1" id="KW-0472">Membrane</keyword>
<name>A0A368XHV6_9BURK</name>
<gene>
    <name evidence="2" type="ORF">DES41_11135</name>
</gene>
<dbReference type="Proteomes" id="UP000252884">
    <property type="component" value="Unassembled WGS sequence"/>
</dbReference>
<sequence>MKKPLFAALGVAGACAACCSIPLLLPLLGGTAVAALLAGWGLDVGIALNVLIAATLVAMVGAVVWLKRRPKAGCENPSTSTQAACALPPGGCGCGPKATS</sequence>
<accession>A0A368XHV6</accession>
<dbReference type="EMBL" id="QPJK01000011">
    <property type="protein sequence ID" value="RCW66077.1"/>
    <property type="molecule type" value="Genomic_DNA"/>
</dbReference>
<evidence type="ECO:0000256" key="1">
    <source>
        <dbReference type="SAM" id="Phobius"/>
    </source>
</evidence>
<dbReference type="PROSITE" id="PS51257">
    <property type="entry name" value="PROKAR_LIPOPROTEIN"/>
    <property type="match status" value="1"/>
</dbReference>
<feature type="transmembrane region" description="Helical" evidence="1">
    <location>
        <begin position="44"/>
        <end position="66"/>
    </location>
</feature>
<keyword evidence="1" id="KW-0812">Transmembrane</keyword>
<evidence type="ECO:0000313" key="2">
    <source>
        <dbReference type="EMBL" id="RCW66077.1"/>
    </source>
</evidence>
<organism evidence="2 3">
    <name type="scientific">Pseudorhodoferax soli</name>
    <dbReference type="NCBI Taxonomy" id="545864"/>
    <lineage>
        <taxon>Bacteria</taxon>
        <taxon>Pseudomonadati</taxon>
        <taxon>Pseudomonadota</taxon>
        <taxon>Betaproteobacteria</taxon>
        <taxon>Burkholderiales</taxon>
        <taxon>Comamonadaceae</taxon>
    </lineage>
</organism>
<keyword evidence="3" id="KW-1185">Reference proteome</keyword>
<dbReference type="RefSeq" id="WP_114471452.1">
    <property type="nucleotide sequence ID" value="NZ_QPJK01000011.1"/>
</dbReference>
<evidence type="ECO:0008006" key="4">
    <source>
        <dbReference type="Google" id="ProtNLM"/>
    </source>
</evidence>
<dbReference type="AlphaFoldDB" id="A0A368XHV6"/>
<protein>
    <recommendedName>
        <fullName evidence="4">Mercuric ion transport protein</fullName>
    </recommendedName>
</protein>
<reference evidence="2 3" key="1">
    <citation type="submission" date="2018-07" db="EMBL/GenBank/DDBJ databases">
        <title>Genomic Encyclopedia of Type Strains, Phase IV (KMG-IV): sequencing the most valuable type-strain genomes for metagenomic binning, comparative biology and taxonomic classification.</title>
        <authorList>
            <person name="Goeker M."/>
        </authorList>
    </citation>
    <scope>NUCLEOTIDE SEQUENCE [LARGE SCALE GENOMIC DNA]</scope>
    <source>
        <strain evidence="2 3">DSM 21634</strain>
    </source>
</reference>
<keyword evidence="1" id="KW-1133">Transmembrane helix</keyword>
<evidence type="ECO:0000313" key="3">
    <source>
        <dbReference type="Proteomes" id="UP000252884"/>
    </source>
</evidence>
<proteinExistence type="predicted"/>
<comment type="caution">
    <text evidence="2">The sequence shown here is derived from an EMBL/GenBank/DDBJ whole genome shotgun (WGS) entry which is preliminary data.</text>
</comment>